<feature type="signal peptide" evidence="4">
    <location>
        <begin position="1"/>
        <end position="22"/>
    </location>
</feature>
<evidence type="ECO:0000256" key="1">
    <source>
        <dbReference type="ARBA" id="ARBA00004613"/>
    </source>
</evidence>
<name>E2ATD3_CAMFO</name>
<dbReference type="InterPro" id="IPR003172">
    <property type="entry name" value="ML_dom"/>
</dbReference>
<dbReference type="GO" id="GO:0032934">
    <property type="term" value="F:sterol binding"/>
    <property type="evidence" value="ECO:0007669"/>
    <property type="project" value="InterPro"/>
</dbReference>
<dbReference type="Proteomes" id="UP000000311">
    <property type="component" value="Unassembled WGS sequence"/>
</dbReference>
<evidence type="ECO:0000256" key="4">
    <source>
        <dbReference type="SAM" id="SignalP"/>
    </source>
</evidence>
<feature type="chain" id="PRO_5003157681" evidence="4">
    <location>
        <begin position="23"/>
        <end position="154"/>
    </location>
</feature>
<evidence type="ECO:0000256" key="2">
    <source>
        <dbReference type="ARBA" id="ARBA00006370"/>
    </source>
</evidence>
<comment type="similarity">
    <text evidence="2">Belongs to the NPC2 family.</text>
</comment>
<dbReference type="AlphaFoldDB" id="E2ATD3"/>
<dbReference type="PANTHER" id="PTHR11306:SF68">
    <property type="entry name" value="NPC INTRACELLULAR CHOLESTEROL TRANSPORTER 2"/>
    <property type="match status" value="1"/>
</dbReference>
<dbReference type="OrthoDB" id="4937502at2759"/>
<evidence type="ECO:0000259" key="5">
    <source>
        <dbReference type="SMART" id="SM00737"/>
    </source>
</evidence>
<reference evidence="6 7" key="1">
    <citation type="journal article" date="2010" name="Science">
        <title>Genomic comparison of the ants Camponotus floridanus and Harpegnathos saltator.</title>
        <authorList>
            <person name="Bonasio R."/>
            <person name="Zhang G."/>
            <person name="Ye C."/>
            <person name="Mutti N.S."/>
            <person name="Fang X."/>
            <person name="Qin N."/>
            <person name="Donahue G."/>
            <person name="Yang P."/>
            <person name="Li Q."/>
            <person name="Li C."/>
            <person name="Zhang P."/>
            <person name="Huang Z."/>
            <person name="Berger S.L."/>
            <person name="Reinberg D."/>
            <person name="Wang J."/>
            <person name="Liebig J."/>
        </authorList>
    </citation>
    <scope>NUCLEOTIDE SEQUENCE [LARGE SCALE GENOMIC DNA]</scope>
    <source>
        <strain evidence="7">C129</strain>
    </source>
</reference>
<dbReference type="Pfam" id="PF02221">
    <property type="entry name" value="E1_DerP2_DerF2"/>
    <property type="match status" value="1"/>
</dbReference>
<dbReference type="GO" id="GO:0005576">
    <property type="term" value="C:extracellular region"/>
    <property type="evidence" value="ECO:0007669"/>
    <property type="project" value="UniProtKB-SubCell"/>
</dbReference>
<keyword evidence="3" id="KW-0964">Secreted</keyword>
<accession>E2ATD3</accession>
<comment type="subcellular location">
    <subcellularLocation>
        <location evidence="1">Secreted</location>
    </subcellularLocation>
</comment>
<evidence type="ECO:0000313" key="7">
    <source>
        <dbReference type="Proteomes" id="UP000000311"/>
    </source>
</evidence>
<dbReference type="FunCoup" id="E2ATD3">
    <property type="interactions" value="617"/>
</dbReference>
<dbReference type="PANTHER" id="PTHR11306">
    <property type="entry name" value="NIEMANN PICK TYPE C2 PROTEIN NPC2-RELATED"/>
    <property type="match status" value="1"/>
</dbReference>
<dbReference type="STRING" id="104421.E2ATD3"/>
<sequence>MTRKNVGFLLLCVLCCIISSLAFVFEDCGSEVGKFSDIIISSCDPSEEKCSINRDSKVHVSMKFTPSVDVNNVEAKAFGVLLDVPVPFPLEKPEICKDPDSGVKCPLKKDVEVEYKVTFFVEKTTPALSLDVMWEFRNEKDEKITCVKFPAKIK</sequence>
<gene>
    <name evidence="6" type="ORF">EAG_03147</name>
</gene>
<protein>
    <submittedName>
        <fullName evidence="6">Protein NPC2-like protein</fullName>
    </submittedName>
</protein>
<dbReference type="FunFam" id="2.60.40.770:FF:000001">
    <property type="entry name" value="NPC intracellular cholesterol transporter 2"/>
    <property type="match status" value="1"/>
</dbReference>
<keyword evidence="4" id="KW-0732">Signal</keyword>
<organism evidence="7">
    <name type="scientific">Camponotus floridanus</name>
    <name type="common">Florida carpenter ant</name>
    <dbReference type="NCBI Taxonomy" id="104421"/>
    <lineage>
        <taxon>Eukaryota</taxon>
        <taxon>Metazoa</taxon>
        <taxon>Ecdysozoa</taxon>
        <taxon>Arthropoda</taxon>
        <taxon>Hexapoda</taxon>
        <taxon>Insecta</taxon>
        <taxon>Pterygota</taxon>
        <taxon>Neoptera</taxon>
        <taxon>Endopterygota</taxon>
        <taxon>Hymenoptera</taxon>
        <taxon>Apocrita</taxon>
        <taxon>Aculeata</taxon>
        <taxon>Formicoidea</taxon>
        <taxon>Formicidae</taxon>
        <taxon>Formicinae</taxon>
        <taxon>Camponotus</taxon>
    </lineage>
</organism>
<dbReference type="GO" id="GO:0015918">
    <property type="term" value="P:sterol transport"/>
    <property type="evidence" value="ECO:0007669"/>
    <property type="project" value="InterPro"/>
</dbReference>
<evidence type="ECO:0000313" key="6">
    <source>
        <dbReference type="EMBL" id="EFN63300.1"/>
    </source>
</evidence>
<dbReference type="Gene3D" id="2.60.40.770">
    <property type="match status" value="1"/>
</dbReference>
<dbReference type="SMART" id="SM00737">
    <property type="entry name" value="ML"/>
    <property type="match status" value="1"/>
</dbReference>
<proteinExistence type="inferred from homology"/>
<dbReference type="EMBL" id="GL442548">
    <property type="protein sequence ID" value="EFN63300.1"/>
    <property type="molecule type" value="Genomic_DNA"/>
</dbReference>
<dbReference type="OMA" id="EPCIFYS"/>
<dbReference type="SUPFAM" id="SSF81296">
    <property type="entry name" value="E set domains"/>
    <property type="match status" value="1"/>
</dbReference>
<dbReference type="InterPro" id="IPR039670">
    <property type="entry name" value="NPC2-like"/>
</dbReference>
<feature type="domain" description="MD-2-related lipid-recognition" evidence="5">
    <location>
        <begin position="25"/>
        <end position="151"/>
    </location>
</feature>
<dbReference type="InterPro" id="IPR014756">
    <property type="entry name" value="Ig_E-set"/>
</dbReference>
<evidence type="ECO:0000256" key="3">
    <source>
        <dbReference type="ARBA" id="ARBA00022525"/>
    </source>
</evidence>
<keyword evidence="7" id="KW-1185">Reference proteome</keyword>
<dbReference type="InParanoid" id="E2ATD3"/>